<feature type="transmembrane region" description="Helical" evidence="1">
    <location>
        <begin position="78"/>
        <end position="98"/>
    </location>
</feature>
<dbReference type="EMBL" id="BMLP01000009">
    <property type="protein sequence ID" value="GGO37322.1"/>
    <property type="molecule type" value="Genomic_DNA"/>
</dbReference>
<keyword evidence="3" id="KW-1185">Reference proteome</keyword>
<dbReference type="OrthoDB" id="7594441at2"/>
<protein>
    <submittedName>
        <fullName evidence="2">Uncharacterized protein</fullName>
    </submittedName>
</protein>
<evidence type="ECO:0000313" key="2">
    <source>
        <dbReference type="EMBL" id="GGO37322.1"/>
    </source>
</evidence>
<accession>A0A917YLW0</accession>
<proteinExistence type="predicted"/>
<keyword evidence="1" id="KW-1133">Transmembrane helix</keyword>
<comment type="caution">
    <text evidence="2">The sequence shown here is derived from an EMBL/GenBank/DDBJ whole genome shotgun (WGS) entry which is preliminary data.</text>
</comment>
<name>A0A917YLW0_9RHOB</name>
<dbReference type="RefSeq" id="WP_146287876.1">
    <property type="nucleotide sequence ID" value="NZ_BMLP01000009.1"/>
</dbReference>
<reference evidence="2 3" key="1">
    <citation type="journal article" date="2014" name="Int. J. Syst. Evol. Microbiol.">
        <title>Complete genome sequence of Corynebacterium casei LMG S-19264T (=DSM 44701T), isolated from a smear-ripened cheese.</title>
        <authorList>
            <consortium name="US DOE Joint Genome Institute (JGI-PGF)"/>
            <person name="Walter F."/>
            <person name="Albersmeier A."/>
            <person name="Kalinowski J."/>
            <person name="Ruckert C."/>
        </authorList>
    </citation>
    <scope>NUCLEOTIDE SEQUENCE [LARGE SCALE GENOMIC DNA]</scope>
    <source>
        <strain evidence="2 3">CGMCC 1.7029</strain>
    </source>
</reference>
<feature type="transmembrane region" description="Helical" evidence="1">
    <location>
        <begin position="110"/>
        <end position="127"/>
    </location>
</feature>
<dbReference type="AlphaFoldDB" id="A0A917YLW0"/>
<keyword evidence="1" id="KW-0472">Membrane</keyword>
<feature type="transmembrane region" description="Helical" evidence="1">
    <location>
        <begin position="52"/>
        <end position="71"/>
    </location>
</feature>
<gene>
    <name evidence="2" type="ORF">GCM10010991_32760</name>
</gene>
<sequence>MTVRSERSAQWAQGMIAAPFLILGSWCLLFPGQVEALGFLPEHYIGTQASRILMGCFGAQAILSGIFATFSRFTRATFLAYGLALLPFFWFNAQFTLIEPVFSRLMLIDFLANVVMLGFCMVGWWALSPCKTNR</sequence>
<organism evidence="2 3">
    <name type="scientific">Gemmobacter aquaticus</name>
    <dbReference type="NCBI Taxonomy" id="490185"/>
    <lineage>
        <taxon>Bacteria</taxon>
        <taxon>Pseudomonadati</taxon>
        <taxon>Pseudomonadota</taxon>
        <taxon>Alphaproteobacteria</taxon>
        <taxon>Rhodobacterales</taxon>
        <taxon>Paracoccaceae</taxon>
        <taxon>Gemmobacter</taxon>
    </lineage>
</organism>
<dbReference type="Proteomes" id="UP000598196">
    <property type="component" value="Unassembled WGS sequence"/>
</dbReference>
<keyword evidence="1" id="KW-0812">Transmembrane</keyword>
<evidence type="ECO:0000256" key="1">
    <source>
        <dbReference type="SAM" id="Phobius"/>
    </source>
</evidence>
<evidence type="ECO:0000313" key="3">
    <source>
        <dbReference type="Proteomes" id="UP000598196"/>
    </source>
</evidence>